<dbReference type="AlphaFoldDB" id="A0A915LQW0"/>
<dbReference type="Gene3D" id="1.10.510.10">
    <property type="entry name" value="Transferase(Phosphotransferase) domain 1"/>
    <property type="match status" value="1"/>
</dbReference>
<dbReference type="WBParaSite" id="scaffold17071_cov248.g18499">
    <property type="protein sequence ID" value="scaffold17071_cov248.g18499"/>
    <property type="gene ID" value="scaffold17071_cov248.g18499"/>
</dbReference>
<dbReference type="InterPro" id="IPR011009">
    <property type="entry name" value="Kinase-like_dom_sf"/>
</dbReference>
<name>A0A915LQW0_MELJA</name>
<dbReference type="GO" id="GO:0005524">
    <property type="term" value="F:ATP binding"/>
    <property type="evidence" value="ECO:0007669"/>
    <property type="project" value="InterPro"/>
</dbReference>
<accession>A0A915LQW0</accession>
<protein>
    <submittedName>
        <fullName evidence="5">Protein kinase domain-containing protein</fullName>
    </submittedName>
</protein>
<dbReference type="InterPro" id="IPR004345">
    <property type="entry name" value="TB2_DP1_HVA22"/>
</dbReference>
<evidence type="ECO:0000256" key="2">
    <source>
        <dbReference type="SAM" id="Phobius"/>
    </source>
</evidence>
<dbReference type="Proteomes" id="UP000887561">
    <property type="component" value="Unplaced"/>
</dbReference>
<keyword evidence="4" id="KW-1185">Reference proteome</keyword>
<feature type="transmembrane region" description="Helical" evidence="2">
    <location>
        <begin position="82"/>
        <end position="111"/>
    </location>
</feature>
<reference evidence="5" key="1">
    <citation type="submission" date="2022-11" db="UniProtKB">
        <authorList>
            <consortium name="WormBaseParasite"/>
        </authorList>
    </citation>
    <scope>IDENTIFICATION</scope>
</reference>
<dbReference type="PROSITE" id="PS50011">
    <property type="entry name" value="PROTEIN_KINASE_DOM"/>
    <property type="match status" value="1"/>
</dbReference>
<feature type="domain" description="Protein kinase" evidence="3">
    <location>
        <begin position="264"/>
        <end position="571"/>
    </location>
</feature>
<keyword evidence="2" id="KW-1133">Transmembrane helix</keyword>
<dbReference type="SUPFAM" id="SSF56112">
    <property type="entry name" value="Protein kinase-like (PK-like)"/>
    <property type="match status" value="1"/>
</dbReference>
<dbReference type="Pfam" id="PF01579">
    <property type="entry name" value="DUF19"/>
    <property type="match status" value="1"/>
</dbReference>
<dbReference type="InterPro" id="IPR000719">
    <property type="entry name" value="Prot_kinase_dom"/>
</dbReference>
<dbReference type="InterPro" id="IPR002542">
    <property type="entry name" value="T20D4.11-like_dom"/>
</dbReference>
<feature type="region of interest" description="Disordered" evidence="1">
    <location>
        <begin position="1"/>
        <end position="34"/>
    </location>
</feature>
<dbReference type="Pfam" id="PF03134">
    <property type="entry name" value="TB2_DP1_HVA22"/>
    <property type="match status" value="1"/>
</dbReference>
<keyword evidence="2" id="KW-0472">Membrane</keyword>
<evidence type="ECO:0000256" key="1">
    <source>
        <dbReference type="SAM" id="MobiDB-lite"/>
    </source>
</evidence>
<dbReference type="GO" id="GO:0004672">
    <property type="term" value="F:protein kinase activity"/>
    <property type="evidence" value="ECO:0007669"/>
    <property type="project" value="InterPro"/>
</dbReference>
<dbReference type="PANTHER" id="PTHR12300:SF34">
    <property type="entry name" value="RECEPTOR EXPRESSION-ENHANCING PROTEIN"/>
    <property type="match status" value="1"/>
</dbReference>
<feature type="transmembrane region" description="Helical" evidence="2">
    <location>
        <begin position="151"/>
        <end position="171"/>
    </location>
</feature>
<dbReference type="InterPro" id="IPR001245">
    <property type="entry name" value="Ser-Thr/Tyr_kinase_cat_dom"/>
</dbReference>
<dbReference type="PANTHER" id="PTHR12300">
    <property type="entry name" value="HVA22-LIKE PROTEINS"/>
    <property type="match status" value="1"/>
</dbReference>
<organism evidence="4 5">
    <name type="scientific">Meloidogyne javanica</name>
    <name type="common">Root-knot nematode worm</name>
    <dbReference type="NCBI Taxonomy" id="6303"/>
    <lineage>
        <taxon>Eukaryota</taxon>
        <taxon>Metazoa</taxon>
        <taxon>Ecdysozoa</taxon>
        <taxon>Nematoda</taxon>
        <taxon>Chromadorea</taxon>
        <taxon>Rhabditida</taxon>
        <taxon>Tylenchina</taxon>
        <taxon>Tylenchomorpha</taxon>
        <taxon>Tylenchoidea</taxon>
        <taxon>Meloidogynidae</taxon>
        <taxon>Meloidogyninae</taxon>
        <taxon>Meloidogyne</taxon>
        <taxon>Meloidogyne incognita group</taxon>
    </lineage>
</organism>
<dbReference type="Pfam" id="PF07714">
    <property type="entry name" value="PK_Tyr_Ser-Thr"/>
    <property type="match status" value="1"/>
</dbReference>
<evidence type="ECO:0000313" key="4">
    <source>
        <dbReference type="Proteomes" id="UP000887561"/>
    </source>
</evidence>
<sequence>MTAASPQVRARRGRSTTTARSSSRSRLRPAANEKAKVRRIRSRPCEIQGFRDLRPVLLESLHSKDAFFIPLESVTGLDREQIFYIGSAIMILYLILGNFAGILCNMIGFAYPAYQSVLAIHSTGKDDDTQWLVYWTTFAFFSVPDQFAWQIYFYFPLYWAMKAVFLLYLALPQTYGAHNLYAKYVDPTFEADYRDLQLLLSVKVYGKLQEFVIEIVQERGQLLFSFLNENFNRLEDLVLAFSSGRDTCFIQTREGDQFQLIRPIKRRKFAGRFGYGECLNIRDSVQPNKIEPGFVRILRHDFSSCKQVEEDLEKLIEIKHRNLVRVLDFFIFHSCSYNGSPLIFVRFDQITKAISLFDRLFDLQNVLPSRQYIKWGYQAAKGLNFLMDRGILHKRLTARSCLLDNMENLRLSDFWTENDPGDLNLFQRNLPNSISQRTIMFSDGWRYLPTETLINNQFDCTSQVWTFGLLIWQIYTHHQFGNRIIYSSMEEFLSLTAGRDDPYFMPGHLSKKESQQGMPEQRKAVFLKASEQLPHPPESLAKIIPSALLPDRSERPYFSEIFRILECEKRILDLAHVIGLNPLKEQQSSNCNNKNEKLATQCLEPMLAFANVVQERQNLEQNEEGKHQRHFSLPEGPQECTSTLECESLSVRAVEASYGYMCGIGNQQFKEHADCFSRVENRADYIHCRSVAGQEMDKATNKKYGNNGEKFNDKTQQSQLCFTMNNYLDCCKPLVERSCGSKAWELVAKITRDSLRVSLPDCVLTSLENG</sequence>
<feature type="compositionally biased region" description="Low complexity" evidence="1">
    <location>
        <begin position="15"/>
        <end position="30"/>
    </location>
</feature>
<evidence type="ECO:0000259" key="3">
    <source>
        <dbReference type="PROSITE" id="PS50011"/>
    </source>
</evidence>
<keyword evidence="2" id="KW-0812">Transmembrane</keyword>
<proteinExistence type="predicted"/>
<evidence type="ECO:0000313" key="5">
    <source>
        <dbReference type="WBParaSite" id="scaffold17071_cov248.g18499"/>
    </source>
</evidence>